<organism evidence="2 3">
    <name type="scientific">Panicum virgatum</name>
    <name type="common">Blackwell switchgrass</name>
    <dbReference type="NCBI Taxonomy" id="38727"/>
    <lineage>
        <taxon>Eukaryota</taxon>
        <taxon>Viridiplantae</taxon>
        <taxon>Streptophyta</taxon>
        <taxon>Embryophyta</taxon>
        <taxon>Tracheophyta</taxon>
        <taxon>Spermatophyta</taxon>
        <taxon>Magnoliopsida</taxon>
        <taxon>Liliopsida</taxon>
        <taxon>Poales</taxon>
        <taxon>Poaceae</taxon>
        <taxon>PACMAD clade</taxon>
        <taxon>Panicoideae</taxon>
        <taxon>Panicodae</taxon>
        <taxon>Paniceae</taxon>
        <taxon>Panicinae</taxon>
        <taxon>Panicum</taxon>
        <taxon>Panicum sect. Hiantes</taxon>
    </lineage>
</organism>
<protein>
    <submittedName>
        <fullName evidence="2">Uncharacterized protein</fullName>
    </submittedName>
</protein>
<evidence type="ECO:0000256" key="1">
    <source>
        <dbReference type="SAM" id="MobiDB-lite"/>
    </source>
</evidence>
<accession>A0A8T0QMS1</accession>
<feature type="compositionally biased region" description="Basic and acidic residues" evidence="1">
    <location>
        <begin position="50"/>
        <end position="65"/>
    </location>
</feature>
<evidence type="ECO:0000313" key="3">
    <source>
        <dbReference type="Proteomes" id="UP000823388"/>
    </source>
</evidence>
<comment type="caution">
    <text evidence="2">The sequence shown here is derived from an EMBL/GenBank/DDBJ whole genome shotgun (WGS) entry which is preliminary data.</text>
</comment>
<dbReference type="Proteomes" id="UP000823388">
    <property type="component" value="Chromosome 7K"/>
</dbReference>
<dbReference type="AlphaFoldDB" id="A0A8T0QMS1"/>
<sequence>MPILNCIHQRVGPSCYNKTCCANCQKRRCVVFCSVHAESNARRGARWSCRPHDSRRAKPPGDKRGQGKAKAAADQWLPVSFARIRFRSFPGQKPGPGFGAAVSYSAVLVTALPAAAMDSSALPNSWNWNRSHRFDAPQHHQERGHQILFALGDYPI</sequence>
<reference evidence="2" key="1">
    <citation type="submission" date="2020-05" db="EMBL/GenBank/DDBJ databases">
        <title>WGS assembly of Panicum virgatum.</title>
        <authorList>
            <person name="Lovell J.T."/>
            <person name="Jenkins J."/>
            <person name="Shu S."/>
            <person name="Juenger T.E."/>
            <person name="Schmutz J."/>
        </authorList>
    </citation>
    <scope>NUCLEOTIDE SEQUENCE</scope>
    <source>
        <strain evidence="2">AP13</strain>
    </source>
</reference>
<proteinExistence type="predicted"/>
<feature type="region of interest" description="Disordered" evidence="1">
    <location>
        <begin position="44"/>
        <end position="72"/>
    </location>
</feature>
<keyword evidence="3" id="KW-1185">Reference proteome</keyword>
<evidence type="ECO:0000313" key="2">
    <source>
        <dbReference type="EMBL" id="KAG2574519.1"/>
    </source>
</evidence>
<gene>
    <name evidence="2" type="ORF">PVAP13_7KG344240</name>
</gene>
<dbReference type="EMBL" id="CM029049">
    <property type="protein sequence ID" value="KAG2574519.1"/>
    <property type="molecule type" value="Genomic_DNA"/>
</dbReference>
<name>A0A8T0QMS1_PANVG</name>